<dbReference type="InterPro" id="IPR014144">
    <property type="entry name" value="LigD_PE_domain"/>
</dbReference>
<dbReference type="Pfam" id="PF01068">
    <property type="entry name" value="DNA_ligase_A_M"/>
    <property type="match status" value="1"/>
</dbReference>
<dbReference type="Gene3D" id="3.30.470.30">
    <property type="entry name" value="DNA ligase/mRNA capping enzyme"/>
    <property type="match status" value="1"/>
</dbReference>
<protein>
    <submittedName>
        <fullName evidence="3">ATP-dependent DNA ligase</fullName>
    </submittedName>
</protein>
<feature type="compositionally biased region" description="Basic and acidic residues" evidence="1">
    <location>
        <begin position="1"/>
        <end position="16"/>
    </location>
</feature>
<dbReference type="GO" id="GO:0016874">
    <property type="term" value="F:ligase activity"/>
    <property type="evidence" value="ECO:0007669"/>
    <property type="project" value="UniProtKB-KW"/>
</dbReference>
<feature type="region of interest" description="Disordered" evidence="1">
    <location>
        <begin position="157"/>
        <end position="176"/>
    </location>
</feature>
<dbReference type="Proteomes" id="UP000646749">
    <property type="component" value="Unassembled WGS sequence"/>
</dbReference>
<dbReference type="EMBL" id="BONW01000003">
    <property type="protein sequence ID" value="GIG86179.1"/>
    <property type="molecule type" value="Genomic_DNA"/>
</dbReference>
<dbReference type="PANTHER" id="PTHR39465:SF1">
    <property type="entry name" value="DNA LIGASE D 3'-PHOSPHOESTERASE DOMAIN-CONTAINING PROTEIN"/>
    <property type="match status" value="1"/>
</dbReference>
<dbReference type="PROSITE" id="PS50160">
    <property type="entry name" value="DNA_LIGASE_A3"/>
    <property type="match status" value="1"/>
</dbReference>
<organism evidence="3 4">
    <name type="scientific">Plantactinospora endophytica</name>
    <dbReference type="NCBI Taxonomy" id="673535"/>
    <lineage>
        <taxon>Bacteria</taxon>
        <taxon>Bacillati</taxon>
        <taxon>Actinomycetota</taxon>
        <taxon>Actinomycetes</taxon>
        <taxon>Micromonosporales</taxon>
        <taxon>Micromonosporaceae</taxon>
        <taxon>Plantactinospora</taxon>
    </lineage>
</organism>
<feature type="compositionally biased region" description="Basic and acidic residues" evidence="1">
    <location>
        <begin position="158"/>
        <end position="167"/>
    </location>
</feature>
<dbReference type="Pfam" id="PF13298">
    <property type="entry name" value="LigD_N"/>
    <property type="match status" value="1"/>
</dbReference>
<dbReference type="SUPFAM" id="SSF56091">
    <property type="entry name" value="DNA ligase/mRNA capping enzyme, catalytic domain"/>
    <property type="match status" value="1"/>
</dbReference>
<dbReference type="InterPro" id="IPR012310">
    <property type="entry name" value="DNA_ligase_ATP-dep_cent"/>
</dbReference>
<keyword evidence="4" id="KW-1185">Reference proteome</keyword>
<feature type="region of interest" description="Disordered" evidence="1">
    <location>
        <begin position="1"/>
        <end position="44"/>
    </location>
</feature>
<feature type="domain" description="ATP-dependent DNA ligase family profile" evidence="2">
    <location>
        <begin position="296"/>
        <end position="381"/>
    </location>
</feature>
<evidence type="ECO:0000313" key="4">
    <source>
        <dbReference type="Proteomes" id="UP000646749"/>
    </source>
</evidence>
<proteinExistence type="predicted"/>
<evidence type="ECO:0000259" key="2">
    <source>
        <dbReference type="PROSITE" id="PS50160"/>
    </source>
</evidence>
<dbReference type="NCBIfam" id="TIGR02777">
    <property type="entry name" value="LigD_PE_dom"/>
    <property type="match status" value="1"/>
</dbReference>
<accession>A0ABQ4DUT5</accession>
<gene>
    <name evidence="3" type="primary">lig</name>
    <name evidence="3" type="ORF">Pen02_11150</name>
</gene>
<dbReference type="PANTHER" id="PTHR39465">
    <property type="entry name" value="DNA LIGASE D, 3'-PHOSPHOESTERASE DOMAIN"/>
    <property type="match status" value="1"/>
</dbReference>
<sequence length="381" mass="42498">MGDRLDEYRRRRDAARTPEPVPAVERPPESESPVGGRPERVAGQPGGRFVIQQHHARALHWDLRLERDGVLASWAVPRGLPREPGRSHLAVHTEDHPLEYLEFSGEIPAGEYGGGRMTVFDRGDYTCEKWRDDEVLVELRGGRVSGRYVLFRTARSGAPDRTDDRRGPGGGGRDWMVRRLDPAPPGWQPMPDRVRPMLAGTAATLPADDPAWGYEMRWDGLRAIGYVSGGRLRLRSGTDEDLTAAYPELRELAEALAPTEVVLDGELVAFDRAGRVRPAEPRLAGQRSPTRDGSQYLIFDLLWLEGTSSLHLPYAQRRELLDGLALSGPHWQTPPYFSGGGRYAREASREQGLAGVVAKRLDAGYLPGRRSRRWLAVDNRP</sequence>
<reference evidence="3 4" key="1">
    <citation type="submission" date="2021-01" db="EMBL/GenBank/DDBJ databases">
        <title>Whole genome shotgun sequence of Plantactinospora endophytica NBRC 110450.</title>
        <authorList>
            <person name="Komaki H."/>
            <person name="Tamura T."/>
        </authorList>
    </citation>
    <scope>NUCLEOTIDE SEQUENCE [LARGE SCALE GENOMIC DNA]</scope>
    <source>
        <strain evidence="3 4">NBRC 110450</strain>
    </source>
</reference>
<evidence type="ECO:0000256" key="1">
    <source>
        <dbReference type="SAM" id="MobiDB-lite"/>
    </source>
</evidence>
<evidence type="ECO:0000313" key="3">
    <source>
        <dbReference type="EMBL" id="GIG86179.1"/>
    </source>
</evidence>
<name>A0ABQ4DUT5_9ACTN</name>
<keyword evidence="3" id="KW-0436">Ligase</keyword>
<dbReference type="Gene3D" id="3.30.1490.70">
    <property type="match status" value="1"/>
</dbReference>
<dbReference type="CDD" id="cd07906">
    <property type="entry name" value="Adenylation_DNA_ligase_LigD_LigC"/>
    <property type="match status" value="1"/>
</dbReference>
<comment type="caution">
    <text evidence="3">The sequence shown here is derived from an EMBL/GenBank/DDBJ whole genome shotgun (WGS) entry which is preliminary data.</text>
</comment>
<dbReference type="RefSeq" id="WP_203864823.1">
    <property type="nucleotide sequence ID" value="NZ_BONW01000003.1"/>
</dbReference>